<evidence type="ECO:0000313" key="3">
    <source>
        <dbReference type="Proteomes" id="UP001209878"/>
    </source>
</evidence>
<gene>
    <name evidence="2" type="ORF">NP493_1530g00001</name>
</gene>
<dbReference type="EMBL" id="JAODUO010001527">
    <property type="protein sequence ID" value="KAK2162379.1"/>
    <property type="molecule type" value="Genomic_DNA"/>
</dbReference>
<keyword evidence="1" id="KW-1133">Transmembrane helix</keyword>
<proteinExistence type="predicted"/>
<keyword evidence="1" id="KW-0812">Transmembrane</keyword>
<feature type="transmembrane region" description="Helical" evidence="1">
    <location>
        <begin position="15"/>
        <end position="34"/>
    </location>
</feature>
<keyword evidence="1" id="KW-0472">Membrane</keyword>
<reference evidence="2" key="1">
    <citation type="journal article" date="2023" name="Mol. Biol. Evol.">
        <title>Third-Generation Sequencing Reveals the Adaptive Role of the Epigenome in Three Deep-Sea Polychaetes.</title>
        <authorList>
            <person name="Perez M."/>
            <person name="Aroh O."/>
            <person name="Sun Y."/>
            <person name="Lan Y."/>
            <person name="Juniper S.K."/>
            <person name="Young C.R."/>
            <person name="Angers B."/>
            <person name="Qian P.Y."/>
        </authorList>
    </citation>
    <scope>NUCLEOTIDE SEQUENCE</scope>
    <source>
        <strain evidence="2">R07B-5</strain>
    </source>
</reference>
<accession>A0AAD9K000</accession>
<keyword evidence="3" id="KW-1185">Reference proteome</keyword>
<dbReference type="PROSITE" id="PS51257">
    <property type="entry name" value="PROKAR_LIPOPROTEIN"/>
    <property type="match status" value="1"/>
</dbReference>
<organism evidence="2 3">
    <name type="scientific">Ridgeia piscesae</name>
    <name type="common">Tubeworm</name>
    <dbReference type="NCBI Taxonomy" id="27915"/>
    <lineage>
        <taxon>Eukaryota</taxon>
        <taxon>Metazoa</taxon>
        <taxon>Spiralia</taxon>
        <taxon>Lophotrochozoa</taxon>
        <taxon>Annelida</taxon>
        <taxon>Polychaeta</taxon>
        <taxon>Sedentaria</taxon>
        <taxon>Canalipalpata</taxon>
        <taxon>Sabellida</taxon>
        <taxon>Siboglinidae</taxon>
        <taxon>Ridgeia</taxon>
    </lineage>
</organism>
<sequence>MLNARLETSSLGQNGLGVGCQTWLLSLLLSVIHYRKICRFHG</sequence>
<evidence type="ECO:0000256" key="1">
    <source>
        <dbReference type="SAM" id="Phobius"/>
    </source>
</evidence>
<dbReference type="AlphaFoldDB" id="A0AAD9K000"/>
<evidence type="ECO:0000313" key="2">
    <source>
        <dbReference type="EMBL" id="KAK2162379.1"/>
    </source>
</evidence>
<name>A0AAD9K000_RIDPI</name>
<protein>
    <submittedName>
        <fullName evidence="2">Uncharacterized protein</fullName>
    </submittedName>
</protein>
<dbReference type="Proteomes" id="UP001209878">
    <property type="component" value="Unassembled WGS sequence"/>
</dbReference>
<comment type="caution">
    <text evidence="2">The sequence shown here is derived from an EMBL/GenBank/DDBJ whole genome shotgun (WGS) entry which is preliminary data.</text>
</comment>